<dbReference type="SMART" id="SM00382">
    <property type="entry name" value="AAA"/>
    <property type="match status" value="1"/>
</dbReference>
<comment type="caution">
    <text evidence="5">The sequence shown here is derived from an EMBL/GenBank/DDBJ whole genome shotgun (WGS) entry which is preliminary data.</text>
</comment>
<evidence type="ECO:0000313" key="5">
    <source>
        <dbReference type="EMBL" id="NKM48273.1"/>
    </source>
</evidence>
<evidence type="ECO:0000313" key="6">
    <source>
        <dbReference type="Proteomes" id="UP000662259"/>
    </source>
</evidence>
<dbReference type="Proteomes" id="UP000662259">
    <property type="component" value="Unassembled WGS sequence"/>
</dbReference>
<dbReference type="InterPro" id="IPR027417">
    <property type="entry name" value="P-loop_NTPase"/>
</dbReference>
<evidence type="ECO:0000256" key="2">
    <source>
        <dbReference type="ARBA" id="ARBA00022741"/>
    </source>
</evidence>
<dbReference type="Gene3D" id="3.40.50.300">
    <property type="entry name" value="P-loop containing nucleotide triphosphate hydrolases"/>
    <property type="match status" value="1"/>
</dbReference>
<evidence type="ECO:0000259" key="4">
    <source>
        <dbReference type="PROSITE" id="PS50893"/>
    </source>
</evidence>
<keyword evidence="2" id="KW-0547">Nucleotide-binding</keyword>
<comment type="similarity">
    <text evidence="1">Belongs to the ABC transporter superfamily.</text>
</comment>
<dbReference type="Pfam" id="PF00005">
    <property type="entry name" value="ABC_tran"/>
    <property type="match status" value="1"/>
</dbReference>
<name>A0A8I2GV69_RHILV</name>
<dbReference type="InterPro" id="IPR050107">
    <property type="entry name" value="ABC_carbohydrate_import_ATPase"/>
</dbReference>
<dbReference type="PANTHER" id="PTHR43790:SF8">
    <property type="entry name" value="SUGAR ABC TRANSPORTER ATP-BINDING PROTEIN"/>
    <property type="match status" value="1"/>
</dbReference>
<keyword evidence="3 5" id="KW-0067">ATP-binding</keyword>
<accession>A0A8I2GV69</accession>
<proteinExistence type="inferred from homology"/>
<dbReference type="PROSITE" id="PS50893">
    <property type="entry name" value="ABC_TRANSPORTER_2"/>
    <property type="match status" value="1"/>
</dbReference>
<reference evidence="5" key="1">
    <citation type="submission" date="2019-10" db="EMBL/GenBank/DDBJ databases">
        <title>Rhizobium leguminosarum symbiovar viciae collection.</title>
        <authorList>
            <person name="Boivin S."/>
            <person name="Lepetit M."/>
        </authorList>
    </citation>
    <scope>NUCLEOTIDE SEQUENCE</scope>
    <source>
        <strain evidence="5">L143</strain>
    </source>
</reference>
<feature type="domain" description="ABC transporter" evidence="4">
    <location>
        <begin position="19"/>
        <end position="260"/>
    </location>
</feature>
<dbReference type="PROSITE" id="PS00211">
    <property type="entry name" value="ABC_TRANSPORTER_1"/>
    <property type="match status" value="1"/>
</dbReference>
<evidence type="ECO:0000256" key="3">
    <source>
        <dbReference type="ARBA" id="ARBA00022840"/>
    </source>
</evidence>
<dbReference type="InterPro" id="IPR003439">
    <property type="entry name" value="ABC_transporter-like_ATP-bd"/>
</dbReference>
<dbReference type="InterPro" id="IPR003593">
    <property type="entry name" value="AAA+_ATPase"/>
</dbReference>
<organism evidence="5 6">
    <name type="scientific">Rhizobium leguminosarum bv. viciae</name>
    <dbReference type="NCBI Taxonomy" id="387"/>
    <lineage>
        <taxon>Bacteria</taxon>
        <taxon>Pseudomonadati</taxon>
        <taxon>Pseudomonadota</taxon>
        <taxon>Alphaproteobacteria</taxon>
        <taxon>Hyphomicrobiales</taxon>
        <taxon>Rhizobiaceae</taxon>
        <taxon>Rhizobium/Agrobacterium group</taxon>
        <taxon>Rhizobium</taxon>
    </lineage>
</organism>
<sequence length="265" mass="28735">MPHKRRRSEMIQTPNNPAVSVKDLRKNYDAVEATRGVSFDIMPGEIIGLVGDNGAGKSTLTKMIAGDVAPSSGEIRIGGSQVQSSSTTWARDHGVEMVYQDLALCDNLDICANIFLGREIVQRSPLGFRRLAHDEMHRKAESLLKMLDVKLPNLREPVTALSGGQRQMVAIARSVAYDPKLVIMDEPTAALSVSAGQPVLDLIRRLPDQGVAVLLISHRLSDVLTTADRILVLRRGKIGATVKASDTSEGELLHLMAGINSPNED</sequence>
<dbReference type="EMBL" id="WIEZ01000015">
    <property type="protein sequence ID" value="NKM48273.1"/>
    <property type="molecule type" value="Genomic_DNA"/>
</dbReference>
<dbReference type="PANTHER" id="PTHR43790">
    <property type="entry name" value="CARBOHYDRATE TRANSPORT ATP-BINDING PROTEIN MG119-RELATED"/>
    <property type="match status" value="1"/>
</dbReference>
<gene>
    <name evidence="5" type="ORF">GFL91_25550</name>
</gene>
<dbReference type="InterPro" id="IPR017871">
    <property type="entry name" value="ABC_transporter-like_CS"/>
</dbReference>
<dbReference type="GO" id="GO:0005524">
    <property type="term" value="F:ATP binding"/>
    <property type="evidence" value="ECO:0007669"/>
    <property type="project" value="UniProtKB-KW"/>
</dbReference>
<protein>
    <submittedName>
        <fullName evidence="5">ATP-binding cassette domain-containing protein</fullName>
    </submittedName>
</protein>
<evidence type="ECO:0000256" key="1">
    <source>
        <dbReference type="ARBA" id="ARBA00005417"/>
    </source>
</evidence>
<dbReference type="AlphaFoldDB" id="A0A8I2GV69"/>
<dbReference type="SUPFAM" id="SSF52540">
    <property type="entry name" value="P-loop containing nucleoside triphosphate hydrolases"/>
    <property type="match status" value="1"/>
</dbReference>
<dbReference type="CDD" id="cd03216">
    <property type="entry name" value="ABC_Carb_Monos_I"/>
    <property type="match status" value="1"/>
</dbReference>
<dbReference type="GO" id="GO:0016887">
    <property type="term" value="F:ATP hydrolysis activity"/>
    <property type="evidence" value="ECO:0007669"/>
    <property type="project" value="InterPro"/>
</dbReference>